<comment type="subcellular location">
    <subcellularLocation>
        <location evidence="7">Cell projection</location>
        <location evidence="7">Pseudopodium</location>
    </subcellularLocation>
</comment>
<feature type="domain" description="Serine/threonine specific protein phosphatases" evidence="12">
    <location>
        <begin position="122"/>
        <end position="127"/>
    </location>
</feature>
<dbReference type="GO" id="GO:0000785">
    <property type="term" value="C:chromatin"/>
    <property type="evidence" value="ECO:0007669"/>
    <property type="project" value="UniProtKB-ARBA"/>
</dbReference>
<keyword evidence="6" id="KW-0464">Manganese</keyword>
<evidence type="ECO:0000256" key="2">
    <source>
        <dbReference type="ARBA" id="ARBA00008294"/>
    </source>
</evidence>
<keyword evidence="13" id="KW-1185">Reference proteome</keyword>
<evidence type="ECO:0000256" key="1">
    <source>
        <dbReference type="ARBA" id="ARBA00001936"/>
    </source>
</evidence>
<dbReference type="GO" id="GO:0005737">
    <property type="term" value="C:cytoplasm"/>
    <property type="evidence" value="ECO:0007669"/>
    <property type="project" value="TreeGrafter"/>
</dbReference>
<evidence type="ECO:0000256" key="3">
    <source>
        <dbReference type="ARBA" id="ARBA00022723"/>
    </source>
</evidence>
<dbReference type="InterPro" id="IPR031675">
    <property type="entry name" value="STPPase_N"/>
</dbReference>
<dbReference type="SMART" id="SM00156">
    <property type="entry name" value="PP2Ac"/>
    <property type="match status" value="1"/>
</dbReference>
<dbReference type="Proteomes" id="UP000095287">
    <property type="component" value="Unplaced"/>
</dbReference>
<protein>
    <recommendedName>
        <fullName evidence="11">Serine/threonine-protein phosphatase</fullName>
        <ecNumber evidence="11">3.1.3.16</ecNumber>
    </recommendedName>
</protein>
<keyword evidence="3" id="KW-0479">Metal-binding</keyword>
<organism evidence="13 14">
    <name type="scientific">Steinernema glaseri</name>
    <dbReference type="NCBI Taxonomy" id="37863"/>
    <lineage>
        <taxon>Eukaryota</taxon>
        <taxon>Metazoa</taxon>
        <taxon>Ecdysozoa</taxon>
        <taxon>Nematoda</taxon>
        <taxon>Chromadorea</taxon>
        <taxon>Rhabditida</taxon>
        <taxon>Tylenchina</taxon>
        <taxon>Panagrolaimomorpha</taxon>
        <taxon>Strongyloidoidea</taxon>
        <taxon>Steinernematidae</taxon>
        <taxon>Steinernema</taxon>
    </lineage>
</organism>
<dbReference type="PRINTS" id="PR00114">
    <property type="entry name" value="STPHPHTASE"/>
</dbReference>
<dbReference type="GO" id="GO:0004722">
    <property type="term" value="F:protein serine/threonine phosphatase activity"/>
    <property type="evidence" value="ECO:0007669"/>
    <property type="project" value="UniProtKB-EC"/>
</dbReference>
<dbReference type="InterPro" id="IPR004843">
    <property type="entry name" value="Calcineurin-like_PHP"/>
</dbReference>
<dbReference type="Pfam" id="PF16891">
    <property type="entry name" value="STPPase_N"/>
    <property type="match status" value="1"/>
</dbReference>
<dbReference type="WBParaSite" id="L893_g26686.t1">
    <property type="protein sequence ID" value="L893_g26686.t1"/>
    <property type="gene ID" value="L893_g26686"/>
</dbReference>
<evidence type="ECO:0000313" key="14">
    <source>
        <dbReference type="WBParaSite" id="L893_g26686.t1"/>
    </source>
</evidence>
<evidence type="ECO:0000256" key="8">
    <source>
        <dbReference type="ARBA" id="ARBA00047761"/>
    </source>
</evidence>
<evidence type="ECO:0000259" key="12">
    <source>
        <dbReference type="PROSITE" id="PS00125"/>
    </source>
</evidence>
<evidence type="ECO:0000256" key="11">
    <source>
        <dbReference type="RuleBase" id="RU004273"/>
    </source>
</evidence>
<comment type="function">
    <text evidence="10">Probable phosphatase which plays a redundant role with gsp-4 in spermatogenesis by regulating sister chromatid segregation during meiosis. In addition, involved in sperm motility by controlling the dynamic disassembly of major sperm proteins (MSP) in the spermatozoan pseudopodium.</text>
</comment>
<dbReference type="EC" id="3.1.3.16" evidence="11"/>
<comment type="catalytic activity">
    <reaction evidence="9 11">
        <text>O-phospho-L-threonyl-[protein] + H2O = L-threonyl-[protein] + phosphate</text>
        <dbReference type="Rhea" id="RHEA:47004"/>
        <dbReference type="Rhea" id="RHEA-COMP:11060"/>
        <dbReference type="Rhea" id="RHEA-COMP:11605"/>
        <dbReference type="ChEBI" id="CHEBI:15377"/>
        <dbReference type="ChEBI" id="CHEBI:30013"/>
        <dbReference type="ChEBI" id="CHEBI:43474"/>
        <dbReference type="ChEBI" id="CHEBI:61977"/>
        <dbReference type="EC" id="3.1.3.16"/>
    </reaction>
</comment>
<dbReference type="GO" id="GO:0007060">
    <property type="term" value="P:male meiosis chromosome segregation"/>
    <property type="evidence" value="ECO:0007669"/>
    <property type="project" value="UniProtKB-ARBA"/>
</dbReference>
<keyword evidence="5" id="KW-0904">Protein phosphatase</keyword>
<keyword evidence="4 11" id="KW-0378">Hydrolase</keyword>
<dbReference type="GO" id="GO:0031143">
    <property type="term" value="C:pseudopodium"/>
    <property type="evidence" value="ECO:0007669"/>
    <property type="project" value="UniProtKB-SubCell"/>
</dbReference>
<comment type="similarity">
    <text evidence="2 11">Belongs to the PPP phosphatase family.</text>
</comment>
<evidence type="ECO:0000256" key="10">
    <source>
        <dbReference type="ARBA" id="ARBA00054219"/>
    </source>
</evidence>
<dbReference type="Pfam" id="PF00149">
    <property type="entry name" value="Metallophos"/>
    <property type="match status" value="1"/>
</dbReference>
<dbReference type="GO" id="GO:0005634">
    <property type="term" value="C:nucleus"/>
    <property type="evidence" value="ECO:0007669"/>
    <property type="project" value="TreeGrafter"/>
</dbReference>
<dbReference type="GO" id="GO:0018991">
    <property type="term" value="P:egg-laying behavior"/>
    <property type="evidence" value="ECO:0007669"/>
    <property type="project" value="UniProtKB-ARBA"/>
</dbReference>
<evidence type="ECO:0000256" key="5">
    <source>
        <dbReference type="ARBA" id="ARBA00022912"/>
    </source>
</evidence>
<dbReference type="PANTHER" id="PTHR11668:SF300">
    <property type="entry name" value="SERINE_THREONINE-PROTEIN PHOSPHATASE"/>
    <property type="match status" value="1"/>
</dbReference>
<reference evidence="14" key="1">
    <citation type="submission" date="2016-11" db="UniProtKB">
        <authorList>
            <consortium name="WormBaseParasite"/>
        </authorList>
    </citation>
    <scope>IDENTIFICATION</scope>
</reference>
<dbReference type="FunFam" id="3.60.21.10:FF:000026">
    <property type="entry name" value="Serine/threonine-protein phosphatase"/>
    <property type="match status" value="1"/>
</dbReference>
<evidence type="ECO:0000256" key="6">
    <source>
        <dbReference type="ARBA" id="ARBA00023211"/>
    </source>
</evidence>
<dbReference type="GO" id="GO:0097723">
    <property type="term" value="P:amoeboid sperm motility"/>
    <property type="evidence" value="ECO:0007669"/>
    <property type="project" value="UniProtKB-ARBA"/>
</dbReference>
<evidence type="ECO:0000313" key="13">
    <source>
        <dbReference type="Proteomes" id="UP000095287"/>
    </source>
</evidence>
<sequence length="313" mass="35317">MWAPNDWNAFVKEVLKRLLVAQTDKGLTKVVTEKELIAICGRAREVFLSQPTFLELDAPVRICGDIHGQYGDLLRLFSRGGFPPQTNYLFLGDYVDRGRQNIETIVLLFCLKVRYPLNFFLLRGNHECASVNRVYGFFDECNRRYSIRLWQAFQDAFACMPYSALVGDRILCMHGGISPSLSHLDQLRSIPRPLETINGTIAMDLLWADPVPGISGFQPNVRGASYGFGADVLADIQKMLDIDMVARAHQVVQDGYEFFGNRRLVTIFSAPYYCGQFDNCGATMLVNEDLTCSFQILRAGRGRMVTRAVSTQQ</sequence>
<evidence type="ECO:0000256" key="7">
    <source>
        <dbReference type="ARBA" id="ARBA00037818"/>
    </source>
</evidence>
<dbReference type="InterPro" id="IPR050341">
    <property type="entry name" value="PP1_catalytic_subunit"/>
</dbReference>
<dbReference type="AlphaFoldDB" id="A0A1I7ZJ15"/>
<dbReference type="SUPFAM" id="SSF56300">
    <property type="entry name" value="Metallo-dependent phosphatases"/>
    <property type="match status" value="1"/>
</dbReference>
<dbReference type="PANTHER" id="PTHR11668">
    <property type="entry name" value="SERINE/THREONINE PROTEIN PHOSPHATASE"/>
    <property type="match status" value="1"/>
</dbReference>
<name>A0A1I7ZJ15_9BILA</name>
<evidence type="ECO:0000256" key="4">
    <source>
        <dbReference type="ARBA" id="ARBA00022801"/>
    </source>
</evidence>
<evidence type="ECO:0000256" key="9">
    <source>
        <dbReference type="ARBA" id="ARBA00048336"/>
    </source>
</evidence>
<dbReference type="PROSITE" id="PS00125">
    <property type="entry name" value="SER_THR_PHOSPHATASE"/>
    <property type="match status" value="1"/>
</dbReference>
<dbReference type="Gene3D" id="3.60.21.10">
    <property type="match status" value="1"/>
</dbReference>
<dbReference type="GO" id="GO:0031272">
    <property type="term" value="P:regulation of pseudopodium assembly"/>
    <property type="evidence" value="ECO:0007669"/>
    <property type="project" value="UniProtKB-ARBA"/>
</dbReference>
<comment type="cofactor">
    <cofactor evidence="1">
        <name>Mn(2+)</name>
        <dbReference type="ChEBI" id="CHEBI:29035"/>
    </cofactor>
</comment>
<comment type="catalytic activity">
    <reaction evidence="8">
        <text>O-phospho-L-seryl-[protein] + H2O = L-seryl-[protein] + phosphate</text>
        <dbReference type="Rhea" id="RHEA:20629"/>
        <dbReference type="Rhea" id="RHEA-COMP:9863"/>
        <dbReference type="Rhea" id="RHEA-COMP:11604"/>
        <dbReference type="ChEBI" id="CHEBI:15377"/>
        <dbReference type="ChEBI" id="CHEBI:29999"/>
        <dbReference type="ChEBI" id="CHEBI:43474"/>
        <dbReference type="ChEBI" id="CHEBI:83421"/>
        <dbReference type="EC" id="3.1.3.16"/>
    </reaction>
</comment>
<accession>A0A1I7ZJ15</accession>
<dbReference type="InterPro" id="IPR006186">
    <property type="entry name" value="Ser/Thr-sp_prot-phosphatase"/>
</dbReference>
<dbReference type="InterPro" id="IPR029052">
    <property type="entry name" value="Metallo-depent_PP-like"/>
</dbReference>
<dbReference type="GO" id="GO:0046872">
    <property type="term" value="F:metal ion binding"/>
    <property type="evidence" value="ECO:0007669"/>
    <property type="project" value="UniProtKB-KW"/>
</dbReference>
<proteinExistence type="inferred from homology"/>